<comment type="catalytic activity">
    <reaction evidence="12">
        <text>L-lysyl-[protein] + acetyl-CoA = N(6)-acetyl-L-lysyl-[protein] + CoA + H(+)</text>
        <dbReference type="Rhea" id="RHEA:45948"/>
        <dbReference type="Rhea" id="RHEA-COMP:9752"/>
        <dbReference type="Rhea" id="RHEA-COMP:10731"/>
        <dbReference type="ChEBI" id="CHEBI:15378"/>
        <dbReference type="ChEBI" id="CHEBI:29969"/>
        <dbReference type="ChEBI" id="CHEBI:57287"/>
        <dbReference type="ChEBI" id="CHEBI:57288"/>
        <dbReference type="ChEBI" id="CHEBI:61930"/>
        <dbReference type="EC" id="2.3.1.48"/>
    </reaction>
</comment>
<dbReference type="AlphaFoldDB" id="A0A1X2G8P1"/>
<evidence type="ECO:0000256" key="3">
    <source>
        <dbReference type="ARBA" id="ARBA00013184"/>
    </source>
</evidence>
<evidence type="ECO:0000256" key="6">
    <source>
        <dbReference type="ARBA" id="ARBA00022771"/>
    </source>
</evidence>
<evidence type="ECO:0000259" key="14">
    <source>
        <dbReference type="PROSITE" id="PS51726"/>
    </source>
</evidence>
<evidence type="ECO:0000256" key="11">
    <source>
        <dbReference type="PIRSR" id="PIRSR602717-51"/>
    </source>
</evidence>
<keyword evidence="6" id="KW-0863">Zinc-finger</keyword>
<keyword evidence="10 12" id="KW-0539">Nucleus</keyword>
<dbReference type="PANTHER" id="PTHR10615:SF161">
    <property type="entry name" value="HISTONE ACETYLTRANSFERASE KAT7"/>
    <property type="match status" value="1"/>
</dbReference>
<keyword evidence="4" id="KW-0808">Transferase</keyword>
<proteinExistence type="inferred from homology"/>
<keyword evidence="16" id="KW-1185">Reference proteome</keyword>
<dbReference type="GO" id="GO:0005634">
    <property type="term" value="C:nucleus"/>
    <property type="evidence" value="ECO:0007669"/>
    <property type="project" value="UniProtKB-SubCell"/>
</dbReference>
<dbReference type="FunFam" id="3.40.630.30:FF:000001">
    <property type="entry name" value="Histone acetyltransferase"/>
    <property type="match status" value="1"/>
</dbReference>
<organism evidence="15 16">
    <name type="scientific">Hesseltinella vesiculosa</name>
    <dbReference type="NCBI Taxonomy" id="101127"/>
    <lineage>
        <taxon>Eukaryota</taxon>
        <taxon>Fungi</taxon>
        <taxon>Fungi incertae sedis</taxon>
        <taxon>Mucoromycota</taxon>
        <taxon>Mucoromycotina</taxon>
        <taxon>Mucoromycetes</taxon>
        <taxon>Mucorales</taxon>
        <taxon>Cunninghamellaceae</taxon>
        <taxon>Hesseltinella</taxon>
    </lineage>
</organism>
<feature type="domain" description="MYST-type HAT" evidence="14">
    <location>
        <begin position="42"/>
        <end position="310"/>
    </location>
</feature>
<dbReference type="GO" id="GO:0003682">
    <property type="term" value="F:chromatin binding"/>
    <property type="evidence" value="ECO:0007669"/>
    <property type="project" value="TreeGrafter"/>
</dbReference>
<dbReference type="PROSITE" id="PS51726">
    <property type="entry name" value="MYST_HAT"/>
    <property type="match status" value="1"/>
</dbReference>
<dbReference type="EMBL" id="MCGT01000035">
    <property type="protein sequence ID" value="ORX47064.1"/>
    <property type="molecule type" value="Genomic_DNA"/>
</dbReference>
<evidence type="ECO:0000313" key="16">
    <source>
        <dbReference type="Proteomes" id="UP000242146"/>
    </source>
</evidence>
<dbReference type="Pfam" id="PF01853">
    <property type="entry name" value="MOZ_SAS"/>
    <property type="match status" value="1"/>
</dbReference>
<dbReference type="GO" id="GO:0004402">
    <property type="term" value="F:histone acetyltransferase activity"/>
    <property type="evidence" value="ECO:0007669"/>
    <property type="project" value="InterPro"/>
</dbReference>
<dbReference type="SUPFAM" id="SSF55729">
    <property type="entry name" value="Acyl-CoA N-acyltransferases (Nat)"/>
    <property type="match status" value="1"/>
</dbReference>
<name>A0A1X2G8P1_9FUNG</name>
<dbReference type="GO" id="GO:0003712">
    <property type="term" value="F:transcription coregulator activity"/>
    <property type="evidence" value="ECO:0007669"/>
    <property type="project" value="TreeGrafter"/>
</dbReference>
<evidence type="ECO:0000256" key="4">
    <source>
        <dbReference type="ARBA" id="ARBA00022679"/>
    </source>
</evidence>
<evidence type="ECO:0000256" key="8">
    <source>
        <dbReference type="ARBA" id="ARBA00022853"/>
    </source>
</evidence>
<evidence type="ECO:0000256" key="12">
    <source>
        <dbReference type="RuleBase" id="RU361211"/>
    </source>
</evidence>
<evidence type="ECO:0000256" key="2">
    <source>
        <dbReference type="ARBA" id="ARBA00010107"/>
    </source>
</evidence>
<dbReference type="InterPro" id="IPR016181">
    <property type="entry name" value="Acyl_CoA_acyltransferase"/>
</dbReference>
<dbReference type="Proteomes" id="UP000242146">
    <property type="component" value="Unassembled WGS sequence"/>
</dbReference>
<dbReference type="InterPro" id="IPR050603">
    <property type="entry name" value="MYST_HAT"/>
</dbReference>
<comment type="caution">
    <text evidence="15">The sequence shown here is derived from an EMBL/GenBank/DDBJ whole genome shotgun (WGS) entry which is preliminary data.</text>
</comment>
<dbReference type="Gene3D" id="3.30.60.60">
    <property type="entry name" value="N-acetyl transferase-like"/>
    <property type="match status" value="1"/>
</dbReference>
<dbReference type="PANTHER" id="PTHR10615">
    <property type="entry name" value="HISTONE ACETYLTRANSFERASE"/>
    <property type="match status" value="1"/>
</dbReference>
<dbReference type="GO" id="GO:0008270">
    <property type="term" value="F:zinc ion binding"/>
    <property type="evidence" value="ECO:0007669"/>
    <property type="project" value="UniProtKB-KW"/>
</dbReference>
<keyword evidence="8" id="KW-0156">Chromatin regulator</keyword>
<keyword evidence="9" id="KW-0007">Acetylation</keyword>
<evidence type="ECO:0000256" key="13">
    <source>
        <dbReference type="SAM" id="MobiDB-lite"/>
    </source>
</evidence>
<feature type="active site" description="Proton donor/acceptor" evidence="11">
    <location>
        <position position="216"/>
    </location>
</feature>
<dbReference type="InterPro" id="IPR036388">
    <property type="entry name" value="WH-like_DNA-bd_sf"/>
</dbReference>
<dbReference type="InterPro" id="IPR040706">
    <property type="entry name" value="Zf-MYST"/>
</dbReference>
<dbReference type="Pfam" id="PF17772">
    <property type="entry name" value="zf-MYST"/>
    <property type="match status" value="1"/>
</dbReference>
<dbReference type="InterPro" id="IPR002717">
    <property type="entry name" value="HAT_MYST-type"/>
</dbReference>
<dbReference type="OrthoDB" id="787137at2759"/>
<dbReference type="STRING" id="101127.A0A1X2G8P1"/>
<keyword evidence="5" id="KW-0479">Metal-binding</keyword>
<evidence type="ECO:0000256" key="1">
    <source>
        <dbReference type="ARBA" id="ARBA00004123"/>
    </source>
</evidence>
<evidence type="ECO:0000256" key="9">
    <source>
        <dbReference type="ARBA" id="ARBA00022990"/>
    </source>
</evidence>
<evidence type="ECO:0000256" key="10">
    <source>
        <dbReference type="ARBA" id="ARBA00023242"/>
    </source>
</evidence>
<comment type="similarity">
    <text evidence="2 12">Belongs to the MYST (SAS/MOZ) family.</text>
</comment>
<dbReference type="GO" id="GO:1990467">
    <property type="term" value="C:NuA3a histone acetyltransferase complex"/>
    <property type="evidence" value="ECO:0007669"/>
    <property type="project" value="TreeGrafter"/>
</dbReference>
<dbReference type="EC" id="2.3.1.48" evidence="3 12"/>
<accession>A0A1X2G8P1</accession>
<feature type="region of interest" description="Disordered" evidence="13">
    <location>
        <begin position="1"/>
        <end position="37"/>
    </location>
</feature>
<keyword evidence="7" id="KW-0862">Zinc</keyword>
<evidence type="ECO:0000256" key="5">
    <source>
        <dbReference type="ARBA" id="ARBA00022723"/>
    </source>
</evidence>
<reference evidence="15 16" key="1">
    <citation type="submission" date="2016-07" db="EMBL/GenBank/DDBJ databases">
        <title>Pervasive Adenine N6-methylation of Active Genes in Fungi.</title>
        <authorList>
            <consortium name="DOE Joint Genome Institute"/>
            <person name="Mondo S.J."/>
            <person name="Dannebaum R.O."/>
            <person name="Kuo R.C."/>
            <person name="Labutti K."/>
            <person name="Haridas S."/>
            <person name="Kuo A."/>
            <person name="Salamov A."/>
            <person name="Ahrendt S.R."/>
            <person name="Lipzen A."/>
            <person name="Sullivan W."/>
            <person name="Andreopoulos W.B."/>
            <person name="Clum A."/>
            <person name="Lindquist E."/>
            <person name="Daum C."/>
            <person name="Ramamoorthy G.K."/>
            <person name="Gryganskyi A."/>
            <person name="Culley D."/>
            <person name="Magnuson J.K."/>
            <person name="James T.Y."/>
            <person name="O'Malley M.A."/>
            <person name="Stajich J.E."/>
            <person name="Spatafora J.W."/>
            <person name="Visel A."/>
            <person name="Grigoriev I.V."/>
        </authorList>
    </citation>
    <scope>NUCLEOTIDE SEQUENCE [LARGE SCALE GENOMIC DNA]</scope>
    <source>
        <strain evidence="15 16">NRRL 3301</strain>
    </source>
</reference>
<gene>
    <name evidence="15" type="ORF">DM01DRAFT_1293215</name>
</gene>
<protein>
    <recommendedName>
        <fullName evidence="3 12">Histone acetyltransferase</fullName>
        <ecNumber evidence="3 12">2.3.1.48</ecNumber>
    </recommendedName>
</protein>
<dbReference type="Gene3D" id="3.40.630.30">
    <property type="match status" value="1"/>
</dbReference>
<dbReference type="GO" id="GO:0006357">
    <property type="term" value="P:regulation of transcription by RNA polymerase II"/>
    <property type="evidence" value="ECO:0007669"/>
    <property type="project" value="TreeGrafter"/>
</dbReference>
<evidence type="ECO:0000313" key="15">
    <source>
        <dbReference type="EMBL" id="ORX47064.1"/>
    </source>
</evidence>
<dbReference type="Gene3D" id="1.10.10.10">
    <property type="entry name" value="Winged helix-like DNA-binding domain superfamily/Winged helix DNA-binding domain"/>
    <property type="match status" value="1"/>
</dbReference>
<sequence length="311" mass="34974">MSVDPDDSGSEAGGNDVSPASSPPHGTKQKLPTTAIWPHPSIPDPSPAFLQIGSLPRLPIWHPAPFPQEYAHLETLFLCDLCLKYMPSSFVASRHKLHCVAKHPPGSEIYRDGPISIFEVDGRKSKAYCQNLCLLAKSYLNHKTLYYDVEPFLFYVLTLADSTGCHFAGYFSKEKTSEEAYNLSCIMTLPLYQSQGFGQLLIDLRNSKENKLGSPEKPLSSLGLKCYDKYWAAVVFACLADAHAGQQPLSVQDICYKTRMTKDDVLYTLAQNQWLAHTDPAEPYHFVLRSPFPANTNHRRIKRNQLHWVPF</sequence>
<evidence type="ECO:0000256" key="7">
    <source>
        <dbReference type="ARBA" id="ARBA00022833"/>
    </source>
</evidence>
<comment type="subcellular location">
    <subcellularLocation>
        <location evidence="1 12">Nucleus</location>
    </subcellularLocation>
</comment>